<comment type="catalytic activity">
    <reaction evidence="1">
        <text>Hydrolyzes the link between N-acetylmuramoyl residues and L-amino acid residues in certain cell-wall glycopeptides.</text>
        <dbReference type="EC" id="3.5.1.28"/>
    </reaction>
</comment>
<dbReference type="Pfam" id="PF01520">
    <property type="entry name" value="Amidase_3"/>
    <property type="match status" value="1"/>
</dbReference>
<proteinExistence type="predicted"/>
<dbReference type="RefSeq" id="WP_166247780.1">
    <property type="nucleotide sequence ID" value="NZ_CP049616.1"/>
</dbReference>
<dbReference type="AlphaFoldDB" id="A0A6G7J0F7"/>
<feature type="domain" description="MurNAc-LAA" evidence="4">
    <location>
        <begin position="92"/>
        <end position="208"/>
    </location>
</feature>
<dbReference type="InterPro" id="IPR002508">
    <property type="entry name" value="MurNAc-LAA_cat"/>
</dbReference>
<evidence type="ECO:0000313" key="6">
    <source>
        <dbReference type="Proteomes" id="UP000502928"/>
    </source>
</evidence>
<keyword evidence="3" id="KW-0378">Hydrolase</keyword>
<evidence type="ECO:0000256" key="1">
    <source>
        <dbReference type="ARBA" id="ARBA00001561"/>
    </source>
</evidence>
<evidence type="ECO:0000256" key="3">
    <source>
        <dbReference type="ARBA" id="ARBA00022801"/>
    </source>
</evidence>
<dbReference type="InterPro" id="IPR050695">
    <property type="entry name" value="N-acetylmuramoyl_amidase_3"/>
</dbReference>
<dbReference type="PANTHER" id="PTHR30404">
    <property type="entry name" value="N-ACETYLMURAMOYL-L-ALANINE AMIDASE"/>
    <property type="match status" value="1"/>
</dbReference>
<dbReference type="EMBL" id="CP049616">
    <property type="protein sequence ID" value="QII44119.1"/>
    <property type="molecule type" value="Genomic_DNA"/>
</dbReference>
<dbReference type="PANTHER" id="PTHR30404:SF0">
    <property type="entry name" value="N-ACETYLMURAMOYL-L-ALANINE AMIDASE AMIC"/>
    <property type="match status" value="1"/>
</dbReference>
<sequence>MRVAMPILLLLCTGYPPLCFGQNLPDPPLVVIDPGHGGVDSGAIGTQGVLEKDIVLKVAQEMVRLNREIHGGALELYLTRYADTLISLSDRTGLAKALKAYAYVSIHCNQARRIGAQGIEVFVPEGGGRFTETSLQLAHAIRQNLNQHLGLKDRGVKMANFLVLQETTQLCPSVLVELGFLSNRVEEEHLKKKPSIAAIALVVLETLITYFNEGNNK</sequence>
<dbReference type="KEGG" id="mut:GVT53_05340"/>
<dbReference type="GO" id="GO:0030288">
    <property type="term" value="C:outer membrane-bounded periplasmic space"/>
    <property type="evidence" value="ECO:0007669"/>
    <property type="project" value="TreeGrafter"/>
</dbReference>
<accession>A0A6G7J0F7</accession>
<protein>
    <recommendedName>
        <fullName evidence="2">N-acetylmuramoyl-L-alanine amidase</fullName>
        <ecNumber evidence="2">3.5.1.28</ecNumber>
    </recommendedName>
</protein>
<dbReference type="Gene3D" id="3.40.630.40">
    <property type="entry name" value="Zn-dependent exopeptidases"/>
    <property type="match status" value="1"/>
</dbReference>
<name>A0A6G7J0F7_9FLAO</name>
<organism evidence="5 6">
    <name type="scientific">Flagellimonas oceani</name>
    <dbReference type="NCBI Taxonomy" id="2698672"/>
    <lineage>
        <taxon>Bacteria</taxon>
        <taxon>Pseudomonadati</taxon>
        <taxon>Bacteroidota</taxon>
        <taxon>Flavobacteriia</taxon>
        <taxon>Flavobacteriales</taxon>
        <taxon>Flavobacteriaceae</taxon>
        <taxon>Flagellimonas</taxon>
    </lineage>
</organism>
<keyword evidence="6" id="KW-1185">Reference proteome</keyword>
<gene>
    <name evidence="5" type="ORF">GVT53_05340</name>
</gene>
<dbReference type="GO" id="GO:0008745">
    <property type="term" value="F:N-acetylmuramoyl-L-alanine amidase activity"/>
    <property type="evidence" value="ECO:0007669"/>
    <property type="project" value="UniProtKB-EC"/>
</dbReference>
<dbReference type="Proteomes" id="UP000502928">
    <property type="component" value="Chromosome"/>
</dbReference>
<dbReference type="EC" id="3.5.1.28" evidence="2"/>
<evidence type="ECO:0000313" key="5">
    <source>
        <dbReference type="EMBL" id="QII44119.1"/>
    </source>
</evidence>
<evidence type="ECO:0000256" key="2">
    <source>
        <dbReference type="ARBA" id="ARBA00011901"/>
    </source>
</evidence>
<dbReference type="GO" id="GO:0009253">
    <property type="term" value="P:peptidoglycan catabolic process"/>
    <property type="evidence" value="ECO:0007669"/>
    <property type="project" value="InterPro"/>
</dbReference>
<evidence type="ECO:0000259" key="4">
    <source>
        <dbReference type="SMART" id="SM00646"/>
    </source>
</evidence>
<dbReference type="CDD" id="cd02696">
    <property type="entry name" value="MurNAc-LAA"/>
    <property type="match status" value="1"/>
</dbReference>
<reference evidence="5 6" key="1">
    <citation type="submission" date="2020-02" db="EMBL/GenBank/DDBJ databases">
        <title>Complete genome of Muricauda sp. 501str8.</title>
        <authorList>
            <person name="Dong B."/>
            <person name="Zhu S."/>
            <person name="Yang J."/>
            <person name="Chen J."/>
        </authorList>
    </citation>
    <scope>NUCLEOTIDE SEQUENCE [LARGE SCALE GENOMIC DNA]</scope>
    <source>
        <strain evidence="5 6">501str8</strain>
    </source>
</reference>
<dbReference type="SMART" id="SM00646">
    <property type="entry name" value="Ami_3"/>
    <property type="match status" value="1"/>
</dbReference>
<dbReference type="SUPFAM" id="SSF53187">
    <property type="entry name" value="Zn-dependent exopeptidases"/>
    <property type="match status" value="1"/>
</dbReference>